<evidence type="ECO:0000313" key="12">
    <source>
        <dbReference type="Proteomes" id="UP001152795"/>
    </source>
</evidence>
<reference evidence="11" key="1">
    <citation type="submission" date="2020-04" db="EMBL/GenBank/DDBJ databases">
        <authorList>
            <person name="Alioto T."/>
            <person name="Alioto T."/>
            <person name="Gomez Garrido J."/>
        </authorList>
    </citation>
    <scope>NUCLEOTIDE SEQUENCE</scope>
    <source>
        <strain evidence="11">A484AB</strain>
    </source>
</reference>
<proteinExistence type="inferred from homology"/>
<accession>A0A7D9E0R0</accession>
<dbReference type="InterPro" id="IPR004868">
    <property type="entry name" value="DNA-dir_DNA_pol_B_mt/vir"/>
</dbReference>
<name>A0A7D9E0R0_PARCT</name>
<dbReference type="SUPFAM" id="SSF53098">
    <property type="entry name" value="Ribonuclease H-like"/>
    <property type="match status" value="1"/>
</dbReference>
<evidence type="ECO:0000259" key="10">
    <source>
        <dbReference type="Pfam" id="PF03175"/>
    </source>
</evidence>
<dbReference type="Gene3D" id="3.90.1600.10">
    <property type="entry name" value="Palm domain of DNA polymerase"/>
    <property type="match status" value="1"/>
</dbReference>
<evidence type="ECO:0000256" key="4">
    <source>
        <dbReference type="ARBA" id="ARBA00022695"/>
    </source>
</evidence>
<keyword evidence="6" id="KW-0239">DNA-directed DNA polymerase</keyword>
<dbReference type="EMBL" id="CACRXK020003059">
    <property type="protein sequence ID" value="CAB3997259.1"/>
    <property type="molecule type" value="Genomic_DNA"/>
</dbReference>
<feature type="domain" description="DNA-directed DNA polymerase family B mitochondria/virus" evidence="10">
    <location>
        <begin position="88"/>
        <end position="275"/>
    </location>
</feature>
<protein>
    <recommendedName>
        <fullName evidence="2">DNA-directed DNA polymerase</fullName>
        <ecNumber evidence="2">2.7.7.7</ecNumber>
    </recommendedName>
</protein>
<keyword evidence="12" id="KW-1185">Reference proteome</keyword>
<dbReference type="InterPro" id="IPR043502">
    <property type="entry name" value="DNA/RNA_pol_sf"/>
</dbReference>
<dbReference type="Gene3D" id="3.30.420.10">
    <property type="entry name" value="Ribonuclease H-like superfamily/Ribonuclease H"/>
    <property type="match status" value="1"/>
</dbReference>
<keyword evidence="4" id="KW-0548">Nucleotidyltransferase</keyword>
<evidence type="ECO:0000256" key="2">
    <source>
        <dbReference type="ARBA" id="ARBA00012417"/>
    </source>
</evidence>
<feature type="domain" description="DNA-directed DNA polymerase family B mitochondria/virus" evidence="10">
    <location>
        <begin position="468"/>
        <end position="619"/>
    </location>
</feature>
<dbReference type="InterPro" id="IPR023211">
    <property type="entry name" value="DNA_pol_palm_dom_sf"/>
</dbReference>
<evidence type="ECO:0000256" key="5">
    <source>
        <dbReference type="ARBA" id="ARBA00022705"/>
    </source>
</evidence>
<dbReference type="InterPro" id="IPR011335">
    <property type="entry name" value="Restrct_endonuc-II-like"/>
</dbReference>
<dbReference type="AlphaFoldDB" id="A0A7D9E0R0"/>
<evidence type="ECO:0000256" key="7">
    <source>
        <dbReference type="ARBA" id="ARBA00023125"/>
    </source>
</evidence>
<feature type="non-terminal residue" evidence="11">
    <location>
        <position position="764"/>
    </location>
</feature>
<dbReference type="PANTHER" id="PTHR33568:SF3">
    <property type="entry name" value="DNA-DIRECTED DNA POLYMERASE"/>
    <property type="match status" value="1"/>
</dbReference>
<keyword evidence="7" id="KW-0238">DNA-binding</keyword>
<dbReference type="Gene3D" id="3.40.960.10">
    <property type="entry name" value="VSR Endonuclease"/>
    <property type="match status" value="1"/>
</dbReference>
<organism evidence="11 12">
    <name type="scientific">Paramuricea clavata</name>
    <name type="common">Red gorgonian</name>
    <name type="synonym">Violescent sea-whip</name>
    <dbReference type="NCBI Taxonomy" id="317549"/>
    <lineage>
        <taxon>Eukaryota</taxon>
        <taxon>Metazoa</taxon>
        <taxon>Cnidaria</taxon>
        <taxon>Anthozoa</taxon>
        <taxon>Octocorallia</taxon>
        <taxon>Malacalcyonacea</taxon>
        <taxon>Plexauridae</taxon>
        <taxon>Paramuricea</taxon>
    </lineage>
</organism>
<dbReference type="OrthoDB" id="5985876at2759"/>
<dbReference type="SUPFAM" id="SSF52980">
    <property type="entry name" value="Restriction endonuclease-like"/>
    <property type="match status" value="1"/>
</dbReference>
<dbReference type="GO" id="GO:0006281">
    <property type="term" value="P:DNA repair"/>
    <property type="evidence" value="ECO:0007669"/>
    <property type="project" value="UniProtKB-ARBA"/>
</dbReference>
<dbReference type="GO" id="GO:0000166">
    <property type="term" value="F:nucleotide binding"/>
    <property type="evidence" value="ECO:0007669"/>
    <property type="project" value="InterPro"/>
</dbReference>
<dbReference type="InterPro" id="IPR036397">
    <property type="entry name" value="RNaseH_sf"/>
</dbReference>
<comment type="similarity">
    <text evidence="1">Belongs to the DNA polymerase type-B family.</text>
</comment>
<comment type="caution">
    <text evidence="11">The sequence shown here is derived from an EMBL/GenBank/DDBJ whole genome shotgun (WGS) entry which is preliminary data.</text>
</comment>
<evidence type="ECO:0000256" key="8">
    <source>
        <dbReference type="ARBA" id="ARBA00049244"/>
    </source>
</evidence>
<evidence type="ECO:0000256" key="3">
    <source>
        <dbReference type="ARBA" id="ARBA00022679"/>
    </source>
</evidence>
<evidence type="ECO:0000256" key="9">
    <source>
        <dbReference type="SAM" id="MobiDB-lite"/>
    </source>
</evidence>
<evidence type="ECO:0000313" key="11">
    <source>
        <dbReference type="EMBL" id="CAB3997259.1"/>
    </source>
</evidence>
<dbReference type="InterPro" id="IPR012337">
    <property type="entry name" value="RNaseH-like_sf"/>
</dbReference>
<dbReference type="Pfam" id="PF03175">
    <property type="entry name" value="DNA_pol_B_2"/>
    <property type="match status" value="2"/>
</dbReference>
<feature type="region of interest" description="Disordered" evidence="9">
    <location>
        <begin position="1"/>
        <end position="29"/>
    </location>
</feature>
<gene>
    <name evidence="11" type="ORF">PACLA_8A016989</name>
</gene>
<dbReference type="PANTHER" id="PTHR33568">
    <property type="entry name" value="DNA POLYMERASE"/>
    <property type="match status" value="1"/>
</dbReference>
<comment type="catalytic activity">
    <reaction evidence="8">
        <text>DNA(n) + a 2'-deoxyribonucleoside 5'-triphosphate = DNA(n+1) + diphosphate</text>
        <dbReference type="Rhea" id="RHEA:22508"/>
        <dbReference type="Rhea" id="RHEA-COMP:17339"/>
        <dbReference type="Rhea" id="RHEA-COMP:17340"/>
        <dbReference type="ChEBI" id="CHEBI:33019"/>
        <dbReference type="ChEBI" id="CHEBI:61560"/>
        <dbReference type="ChEBI" id="CHEBI:173112"/>
        <dbReference type="EC" id="2.7.7.7"/>
    </reaction>
</comment>
<dbReference type="EC" id="2.7.7.7" evidence="2"/>
<evidence type="ECO:0000256" key="1">
    <source>
        <dbReference type="ARBA" id="ARBA00005755"/>
    </source>
</evidence>
<dbReference type="Proteomes" id="UP001152795">
    <property type="component" value="Unassembled WGS sequence"/>
</dbReference>
<keyword evidence="5" id="KW-0235">DNA replication</keyword>
<dbReference type="SUPFAM" id="SSF56672">
    <property type="entry name" value="DNA/RNA polymerases"/>
    <property type="match status" value="1"/>
</dbReference>
<dbReference type="GO" id="GO:0003887">
    <property type="term" value="F:DNA-directed DNA polymerase activity"/>
    <property type="evidence" value="ECO:0007669"/>
    <property type="project" value="UniProtKB-KW"/>
</dbReference>
<sequence>MQPVKERNATVSEDTDLLDTEADENDSPKSGYNQLLFFDFECRQENGNHEPNLCVIQNEAGDEWVFDGDNTRNDFCEWLFTKEHAGCIVLAHSFQGYDSYFILQYLHENGVIPEVIMRGAKVLTVSVPMFNIKFIDSLSFIPMRLADFPTTFGLDELAKGYFPHLFNRKENENYVGPLPPSPFYNPDGMSPEEKEQFMAWHKKLKEENYVFDFQQEILGYCRSDVDILRRCCLEFREMFRDITGIDPFEKCLTIAWACNLVFRTNFLQENTIAIIPPHGYRPKDKQSLLALKWLSYKAEKEDIHIQHARNAGEKRVGNYLLDGYHEESNTAYEINGCFWHGCLKCYARDTINSVNGKTMQDLHQTTVEKNSYLKDHGFVVIEVWECDIKKELDQDKEMKAYFDSYDLIEPLEPRDGFFGGRTNAAKLFHECKDGEKISLPYRTQGKLMFPLCKLCADTCNQTPCTHSDNERAIQGTWCSVELEKALEKGYQVLHLHDVWHFPQQSDELFKDYVNTFLKIKQEASGYPKDCTTEEKNSSKFAQRPNMTKVELISDVQKYFDYLTSDEINVLDANFVSEEVIEIHYENNENFIASNSKTNVVIAAFTTAYARLKLYDVLDQLNERVLYYDTDSVIFVSKPGESEPPLGPYLGQLTDELKEGHITTFISVGPKNYCYRTSCNKVETKIRGITLNCTAKQKVNFDVIRSLVFLYAKCNVKGQVTVDIPFRITRDTKTKNIETKRMKKDYRIVYNKRVIIDDYKTLPYG</sequence>
<evidence type="ECO:0000256" key="6">
    <source>
        <dbReference type="ARBA" id="ARBA00022932"/>
    </source>
</evidence>
<feature type="compositionally biased region" description="Acidic residues" evidence="9">
    <location>
        <begin position="13"/>
        <end position="25"/>
    </location>
</feature>
<dbReference type="GO" id="GO:0006260">
    <property type="term" value="P:DNA replication"/>
    <property type="evidence" value="ECO:0007669"/>
    <property type="project" value="UniProtKB-KW"/>
</dbReference>
<dbReference type="GO" id="GO:0003677">
    <property type="term" value="F:DNA binding"/>
    <property type="evidence" value="ECO:0007669"/>
    <property type="project" value="UniProtKB-KW"/>
</dbReference>
<keyword evidence="3" id="KW-0808">Transferase</keyword>